<dbReference type="InterPro" id="IPR052340">
    <property type="entry name" value="RNase_Y/CdgJ"/>
</dbReference>
<dbReference type="KEGG" id="ote:Oter_3473"/>
<gene>
    <name evidence="2" type="ordered locus">Oter_3473</name>
</gene>
<dbReference type="NCBIfam" id="TIGR00277">
    <property type="entry name" value="HDIG"/>
    <property type="match status" value="1"/>
</dbReference>
<evidence type="ECO:0000313" key="3">
    <source>
        <dbReference type="Proteomes" id="UP000007013"/>
    </source>
</evidence>
<dbReference type="HOGENOM" id="CLU_048246_4_2_0"/>
<dbReference type="SUPFAM" id="SSF109604">
    <property type="entry name" value="HD-domain/PDEase-like"/>
    <property type="match status" value="1"/>
</dbReference>
<accession>B1ZV83</accession>
<dbReference type="STRING" id="452637.Oter_3473"/>
<dbReference type="AlphaFoldDB" id="B1ZV83"/>
<proteinExistence type="predicted"/>
<dbReference type="InterPro" id="IPR013976">
    <property type="entry name" value="HDOD"/>
</dbReference>
<dbReference type="Gene3D" id="1.10.3210.10">
    <property type="entry name" value="Hypothetical protein af1432"/>
    <property type="match status" value="1"/>
</dbReference>
<dbReference type="CDD" id="cd00077">
    <property type="entry name" value="HDc"/>
    <property type="match status" value="1"/>
</dbReference>
<dbReference type="InterPro" id="IPR006675">
    <property type="entry name" value="HDIG_dom"/>
</dbReference>
<evidence type="ECO:0000259" key="1">
    <source>
        <dbReference type="PROSITE" id="PS51833"/>
    </source>
</evidence>
<evidence type="ECO:0000313" key="2">
    <source>
        <dbReference type="EMBL" id="ACB76750.1"/>
    </source>
</evidence>
<dbReference type="RefSeq" id="WP_012376279.1">
    <property type="nucleotide sequence ID" value="NC_010571.1"/>
</dbReference>
<dbReference type="InterPro" id="IPR003607">
    <property type="entry name" value="HD/PDEase_dom"/>
</dbReference>
<dbReference type="OrthoDB" id="9788446at2"/>
<keyword evidence="3" id="KW-1185">Reference proteome</keyword>
<protein>
    <submittedName>
        <fullName evidence="2">Putative signal transduction protein</fullName>
    </submittedName>
</protein>
<name>B1ZV83_OPITP</name>
<dbReference type="Pfam" id="PF08668">
    <property type="entry name" value="HDOD"/>
    <property type="match status" value="1"/>
</dbReference>
<organism evidence="2 3">
    <name type="scientific">Opitutus terrae (strain DSM 11246 / JCM 15787 / PB90-1)</name>
    <dbReference type="NCBI Taxonomy" id="452637"/>
    <lineage>
        <taxon>Bacteria</taxon>
        <taxon>Pseudomonadati</taxon>
        <taxon>Verrucomicrobiota</taxon>
        <taxon>Opitutia</taxon>
        <taxon>Opitutales</taxon>
        <taxon>Opitutaceae</taxon>
        <taxon>Opitutus</taxon>
    </lineage>
</organism>
<sequence length="289" mass="31619">MTQRPLPLSDLVEQARHLPCAPWLLPKLLELLNDPAAAAEQIEALIKLDAGLATATLRLANSAYFGNATPCDTFSDAIVRLGFRELYRLVSTTMAGRWLNHAVSGYGWEPGDLYRHSLTVAVAADLIAQQTGRVQPELAYTGGLIHDVGKLALAFVRGDDFEAVRAHQAAQRCAWRAAEHHIFGYDHTDVAGELLQSWTFPTSLIEIVRFYPRPALADQEHRSLVTHIHAAKHLALCIGTGVGEDGFHTEIDESALREEGITPAILDGLLPEVLITATKLLEEEATRAP</sequence>
<reference evidence="2 3" key="1">
    <citation type="journal article" date="2011" name="J. Bacteriol.">
        <title>Genome sequence of the verrucomicrobium Opitutus terrae PB90-1, an abundant inhabitant of rice paddy soil ecosystems.</title>
        <authorList>
            <person name="van Passel M.W."/>
            <person name="Kant R."/>
            <person name="Palva A."/>
            <person name="Copeland A."/>
            <person name="Lucas S."/>
            <person name="Lapidus A."/>
            <person name="Glavina del Rio T."/>
            <person name="Pitluck S."/>
            <person name="Goltsman E."/>
            <person name="Clum A."/>
            <person name="Sun H."/>
            <person name="Schmutz J."/>
            <person name="Larimer F.W."/>
            <person name="Land M.L."/>
            <person name="Hauser L."/>
            <person name="Kyrpides N."/>
            <person name="Mikhailova N."/>
            <person name="Richardson P.P."/>
            <person name="Janssen P.H."/>
            <person name="de Vos W.M."/>
            <person name="Smidt H."/>
        </authorList>
    </citation>
    <scope>NUCLEOTIDE SEQUENCE [LARGE SCALE GENOMIC DNA]</scope>
    <source>
        <strain evidence="3">DSM 11246 / JCM 15787 / PB90-1</strain>
    </source>
</reference>
<dbReference type="EMBL" id="CP001032">
    <property type="protein sequence ID" value="ACB76750.1"/>
    <property type="molecule type" value="Genomic_DNA"/>
</dbReference>
<dbReference type="eggNOG" id="COG1639">
    <property type="taxonomic scope" value="Bacteria"/>
</dbReference>
<dbReference type="PANTHER" id="PTHR33525">
    <property type="match status" value="1"/>
</dbReference>
<feature type="domain" description="HDOD" evidence="1">
    <location>
        <begin position="18"/>
        <end position="214"/>
    </location>
</feature>
<dbReference type="PANTHER" id="PTHR33525:SF3">
    <property type="entry name" value="RIBONUCLEASE Y"/>
    <property type="match status" value="1"/>
</dbReference>
<dbReference type="PROSITE" id="PS51833">
    <property type="entry name" value="HDOD"/>
    <property type="match status" value="1"/>
</dbReference>
<dbReference type="Proteomes" id="UP000007013">
    <property type="component" value="Chromosome"/>
</dbReference>